<dbReference type="RefSeq" id="WP_211325199.1">
    <property type="nucleotide sequence ID" value="NZ_QJSP01000032.1"/>
</dbReference>
<sequence length="96" mass="9535">MSAPGKSWRGPGAALAALVGACAVCCAGPLLAVLGGIGAAGLLGSLWVPALLTVVAIAAVGILVALRKRRRASCRVAQAGPVDLDLPTLGHDLRHH</sequence>
<name>A0A318RKP0_WILLI</name>
<feature type="transmembrane region" description="Helical" evidence="1">
    <location>
        <begin position="12"/>
        <end position="40"/>
    </location>
</feature>
<dbReference type="PROSITE" id="PS51257">
    <property type="entry name" value="PROKAR_LIPOPROTEIN"/>
    <property type="match status" value="1"/>
</dbReference>
<accession>A0A318RKP0</accession>
<evidence type="ECO:0000313" key="3">
    <source>
        <dbReference type="Proteomes" id="UP000247591"/>
    </source>
</evidence>
<evidence type="ECO:0000313" key="2">
    <source>
        <dbReference type="EMBL" id="PYE11742.1"/>
    </source>
</evidence>
<dbReference type="AlphaFoldDB" id="A0A318RKP0"/>
<protein>
    <submittedName>
        <fullName evidence="2">Mercuric ion transport protein</fullName>
    </submittedName>
</protein>
<keyword evidence="1" id="KW-0472">Membrane</keyword>
<feature type="transmembrane region" description="Helical" evidence="1">
    <location>
        <begin position="46"/>
        <end position="66"/>
    </location>
</feature>
<gene>
    <name evidence="2" type="ORF">DFR67_13220</name>
</gene>
<comment type="caution">
    <text evidence="2">The sequence shown here is derived from an EMBL/GenBank/DDBJ whole genome shotgun (WGS) entry which is preliminary data.</text>
</comment>
<keyword evidence="1" id="KW-1133">Transmembrane helix</keyword>
<keyword evidence="1" id="KW-0812">Transmembrane</keyword>
<evidence type="ECO:0000256" key="1">
    <source>
        <dbReference type="SAM" id="Phobius"/>
    </source>
</evidence>
<organism evidence="2 3">
    <name type="scientific">Williamsia limnetica</name>
    <dbReference type="NCBI Taxonomy" id="882452"/>
    <lineage>
        <taxon>Bacteria</taxon>
        <taxon>Bacillati</taxon>
        <taxon>Actinomycetota</taxon>
        <taxon>Actinomycetes</taxon>
        <taxon>Mycobacteriales</taxon>
        <taxon>Nocardiaceae</taxon>
        <taxon>Williamsia</taxon>
    </lineage>
</organism>
<dbReference type="EMBL" id="QJSP01000032">
    <property type="protein sequence ID" value="PYE11742.1"/>
    <property type="molecule type" value="Genomic_DNA"/>
</dbReference>
<keyword evidence="3" id="KW-1185">Reference proteome</keyword>
<proteinExistence type="predicted"/>
<reference evidence="2 3" key="1">
    <citation type="submission" date="2018-06" db="EMBL/GenBank/DDBJ databases">
        <title>Genomic Encyclopedia of Type Strains, Phase IV (KMG-IV): sequencing the most valuable type-strain genomes for metagenomic binning, comparative biology and taxonomic classification.</title>
        <authorList>
            <person name="Goeker M."/>
        </authorList>
    </citation>
    <scope>NUCLEOTIDE SEQUENCE [LARGE SCALE GENOMIC DNA]</scope>
    <source>
        <strain evidence="2 3">DSM 45521</strain>
    </source>
</reference>
<dbReference type="Proteomes" id="UP000247591">
    <property type="component" value="Unassembled WGS sequence"/>
</dbReference>